<dbReference type="KEGG" id="cao:Celal_0281"/>
<evidence type="ECO:0000313" key="1">
    <source>
        <dbReference type="EMBL" id="ADV47626.1"/>
    </source>
</evidence>
<keyword evidence="2" id="KW-1185">Reference proteome</keyword>
<name>E6X8N9_CELAD</name>
<organism evidence="1 2">
    <name type="scientific">Cellulophaga algicola (strain DSM 14237 / IC166 / ACAM 630)</name>
    <dbReference type="NCBI Taxonomy" id="688270"/>
    <lineage>
        <taxon>Bacteria</taxon>
        <taxon>Pseudomonadati</taxon>
        <taxon>Bacteroidota</taxon>
        <taxon>Flavobacteriia</taxon>
        <taxon>Flavobacteriales</taxon>
        <taxon>Flavobacteriaceae</taxon>
        <taxon>Cellulophaga</taxon>
    </lineage>
</organism>
<evidence type="ECO:0000313" key="2">
    <source>
        <dbReference type="Proteomes" id="UP000008634"/>
    </source>
</evidence>
<dbReference type="STRING" id="688270.Celal_0281"/>
<dbReference type="EMBL" id="CP002453">
    <property type="protein sequence ID" value="ADV47626.1"/>
    <property type="molecule type" value="Genomic_DNA"/>
</dbReference>
<sequence length="268" mass="31886">MRFYHMQRLLIIFILTFLFFKAFGQKNKTKVLNVTKEQRDSPHCVTTVKGDKTNDSILLHFMHEIEVIMQSKNIANNTSIALKNKSDSLSFQFNSYQSENKKVSLYHFAKEFYHLNYITKKIKGQENKIILKDHKMHRYFTEVHTLNPKEFLLLERQDDMSFSCNYATVYEVKEDTIFKKNTFKQGEELSVCSWTHIDESYPVHENGSVIMKGELKSYRPVKIVYNFKTKVIVYSFYKNNDGTLIKRKSKYENGKFFIEDYDVRSFLD</sequence>
<dbReference type="AlphaFoldDB" id="E6X8N9"/>
<dbReference type="HOGENOM" id="CLU_1119606_0_0_10"/>
<accession>E6X8N9</accession>
<proteinExistence type="predicted"/>
<dbReference type="Proteomes" id="UP000008634">
    <property type="component" value="Chromosome"/>
</dbReference>
<gene>
    <name evidence="1" type="ordered locus">Celal_0281</name>
</gene>
<protein>
    <submittedName>
        <fullName evidence="1">Uncharacterized protein</fullName>
    </submittedName>
</protein>
<reference evidence="1 2" key="1">
    <citation type="journal article" date="2010" name="Stand. Genomic Sci.">
        <title>Complete genome sequence of Cellulophaga algicola type strain (IC166).</title>
        <authorList>
            <person name="Abt B."/>
            <person name="Lu M."/>
            <person name="Misra M."/>
            <person name="Han C."/>
            <person name="Nolan M."/>
            <person name="Lucas S."/>
            <person name="Hammon N."/>
            <person name="Deshpande S."/>
            <person name="Cheng J.F."/>
            <person name="Tapia R."/>
            <person name="Goodwin L."/>
            <person name="Pitluck S."/>
            <person name="Liolios K."/>
            <person name="Pagani I."/>
            <person name="Ivanova N."/>
            <person name="Mavromatis K."/>
            <person name="Ovchinikova G."/>
            <person name="Pati A."/>
            <person name="Chen A."/>
            <person name="Palaniappan K."/>
            <person name="Land M."/>
            <person name="Hauser L."/>
            <person name="Chang Y.J."/>
            <person name="Jeffries C.D."/>
            <person name="Detter J.C."/>
            <person name="Brambilla E."/>
            <person name="Rohde M."/>
            <person name="Tindall B.J."/>
            <person name="Goker M."/>
            <person name="Woyke T."/>
            <person name="Bristow J."/>
            <person name="Eisen J.A."/>
            <person name="Markowitz V."/>
            <person name="Hugenholtz P."/>
            <person name="Kyrpides N.C."/>
            <person name="Klenk H.P."/>
            <person name="Lapidus A."/>
        </authorList>
    </citation>
    <scope>NUCLEOTIDE SEQUENCE [LARGE SCALE GENOMIC DNA]</scope>
    <source>
        <strain evidence="2">DSM 14237 / IC166 / ACAM 630</strain>
    </source>
</reference>
<dbReference type="eggNOG" id="ENOG503456U">
    <property type="taxonomic scope" value="Bacteria"/>
</dbReference>